<dbReference type="InterPro" id="IPR049456">
    <property type="entry name" value="Anoctamin_N_fung"/>
</dbReference>
<feature type="domain" description="Anoctamin alpha-beta plait" evidence="7">
    <location>
        <begin position="20"/>
        <end position="145"/>
    </location>
</feature>
<feature type="transmembrane region" description="Helical" evidence="5">
    <location>
        <begin position="523"/>
        <end position="546"/>
    </location>
</feature>
<proteinExistence type="predicted"/>
<keyword evidence="4 5" id="KW-0472">Membrane</keyword>
<dbReference type="GO" id="GO:0005254">
    <property type="term" value="F:chloride channel activity"/>
    <property type="evidence" value="ECO:0007669"/>
    <property type="project" value="TreeGrafter"/>
</dbReference>
<evidence type="ECO:0000256" key="5">
    <source>
        <dbReference type="SAM" id="Phobius"/>
    </source>
</evidence>
<evidence type="ECO:0000256" key="1">
    <source>
        <dbReference type="ARBA" id="ARBA00004141"/>
    </source>
</evidence>
<evidence type="ECO:0000313" key="9">
    <source>
        <dbReference type="Proteomes" id="UP000256645"/>
    </source>
</evidence>
<keyword evidence="3 5" id="KW-1133">Transmembrane helix</keyword>
<feature type="transmembrane region" description="Helical" evidence="5">
    <location>
        <begin position="187"/>
        <end position="214"/>
    </location>
</feature>
<name>A0A3D8RFY7_9HELO</name>
<keyword evidence="2 5" id="KW-0812">Transmembrane</keyword>
<keyword evidence="9" id="KW-1185">Reference proteome</keyword>
<dbReference type="Pfam" id="PF04547">
    <property type="entry name" value="Anoctamin"/>
    <property type="match status" value="1"/>
</dbReference>
<dbReference type="GO" id="GO:0016020">
    <property type="term" value="C:membrane"/>
    <property type="evidence" value="ECO:0007669"/>
    <property type="project" value="UniProtKB-SubCell"/>
</dbReference>
<protein>
    <recommendedName>
        <fullName evidence="10">DUF590-domain-containing protein</fullName>
    </recommendedName>
</protein>
<evidence type="ECO:0000259" key="7">
    <source>
        <dbReference type="Pfam" id="PF20877"/>
    </source>
</evidence>
<feature type="transmembrane region" description="Helical" evidence="5">
    <location>
        <begin position="577"/>
        <end position="596"/>
    </location>
</feature>
<evidence type="ECO:0000256" key="4">
    <source>
        <dbReference type="ARBA" id="ARBA00023136"/>
    </source>
</evidence>
<feature type="domain" description="Anoctamin transmembrane" evidence="6">
    <location>
        <begin position="178"/>
        <end position="646"/>
    </location>
</feature>
<sequence length="720" mass="82005">MGLFDDQTSCSTDPPSINFDVDYVISYRASLKGTQQEALDNFSKLIHALQHAGINTEVREGPDSTILVFLKAKERQLLNQVSRSRLKDWLFGIRSSAPEKSHRKFLSDTALSEAERLRNVYYLITRPPSENGAGVTPGKGEWQSVESIFPLHDPSFNKDLIKTWSTKSRLGLDDLTMINDQFGPKTAYYFAFLQCYFAFLIFPTGIGSIAWLFFGHCSPLYAIVNCLWSVVFIEYWKRREVDLSVTWEVRGVSAVKSRNPDFKHEKMVEDPVTGETVAYFSPTKRICRQLLQIPFALIATSLLGALIALCFAIEVFIEEVYMGPLKSLLVYLPMTIITALMPLLQDPLSNIATKLVDFENYETVDAREGALVQKMFVLDFITSFLPAFLVAFVYVPFGTKIVPYLNFHGLVSVLVKMVGIENETIGNPNVEFSSDPDRLKYQIIYFAVSAQGMNLINEVILPFVKRKGLNSFKRYRSTHSNRSSIIRYNDAPEEVEFLNRVRQEAGLTDYDVNTDLREMCEQFGYLSLFSVVWPLTAVAFLIGNWVELRSDAYKIFYEKKRPIPWRVDTIGPWLDHLGFIAWLGSLSSAALVYLFHGEGVHAGNVMQTTGLLVTIFVSEHIYLFAQVLVRKLLGNIESPEMMTKRREKYLLRKRYVAENFEEDEPSATEEIKTAGDVGEMSNDVFWSQNKEADRAVKSGMLIIARGSLRSRRTRTQLQEF</sequence>
<evidence type="ECO:0000259" key="6">
    <source>
        <dbReference type="Pfam" id="PF04547"/>
    </source>
</evidence>
<feature type="transmembrane region" description="Helical" evidence="5">
    <location>
        <begin position="376"/>
        <end position="397"/>
    </location>
</feature>
<comment type="subcellular location">
    <subcellularLocation>
        <location evidence="1">Membrane</location>
        <topology evidence="1">Multi-pass membrane protein</topology>
    </subcellularLocation>
</comment>
<evidence type="ECO:0000313" key="8">
    <source>
        <dbReference type="EMBL" id="RDW72870.1"/>
    </source>
</evidence>
<dbReference type="Proteomes" id="UP000256645">
    <property type="component" value="Unassembled WGS sequence"/>
</dbReference>
<dbReference type="GO" id="GO:0032541">
    <property type="term" value="C:cortical endoplasmic reticulum"/>
    <property type="evidence" value="ECO:0007669"/>
    <property type="project" value="TreeGrafter"/>
</dbReference>
<dbReference type="Pfam" id="PF20877">
    <property type="entry name" value="Anoctamin_N"/>
    <property type="match status" value="1"/>
</dbReference>
<reference evidence="8 9" key="1">
    <citation type="journal article" date="2018" name="IMA Fungus">
        <title>IMA Genome-F 9: Draft genome sequence of Annulohypoxylon stygium, Aspergillus mulundensis, Berkeleyomyces basicola (syn. Thielaviopsis basicola), Ceratocystis smalleyi, two Cercospora beticola strains, Coleophoma cylindrospora, Fusarium fracticaudum, Phialophora cf. hyalina, and Morchella septimelata.</title>
        <authorList>
            <person name="Wingfield B.D."/>
            <person name="Bills G.F."/>
            <person name="Dong Y."/>
            <person name="Huang W."/>
            <person name="Nel W.J."/>
            <person name="Swalarsk-Parry B.S."/>
            <person name="Vaghefi N."/>
            <person name="Wilken P.M."/>
            <person name="An Z."/>
            <person name="de Beer Z.W."/>
            <person name="De Vos L."/>
            <person name="Chen L."/>
            <person name="Duong T.A."/>
            <person name="Gao Y."/>
            <person name="Hammerbacher A."/>
            <person name="Kikkert J.R."/>
            <person name="Li Y."/>
            <person name="Li H."/>
            <person name="Li K."/>
            <person name="Li Q."/>
            <person name="Liu X."/>
            <person name="Ma X."/>
            <person name="Naidoo K."/>
            <person name="Pethybridge S.J."/>
            <person name="Sun J."/>
            <person name="Steenkamp E.T."/>
            <person name="van der Nest M.A."/>
            <person name="van Wyk S."/>
            <person name="Wingfield M.J."/>
            <person name="Xiong C."/>
            <person name="Yue Q."/>
            <person name="Zhang X."/>
        </authorList>
    </citation>
    <scope>NUCLEOTIDE SEQUENCE [LARGE SCALE GENOMIC DNA]</scope>
    <source>
        <strain evidence="8 9">BP6252</strain>
    </source>
</reference>
<dbReference type="AlphaFoldDB" id="A0A3D8RFY7"/>
<dbReference type="InterPro" id="IPR007632">
    <property type="entry name" value="Anoctamin"/>
</dbReference>
<evidence type="ECO:0008006" key="10">
    <source>
        <dbReference type="Google" id="ProtNLM"/>
    </source>
</evidence>
<dbReference type="OrthoDB" id="296386at2759"/>
<feature type="transmembrane region" description="Helical" evidence="5">
    <location>
        <begin position="608"/>
        <end position="629"/>
    </location>
</feature>
<comment type="caution">
    <text evidence="8">The sequence shown here is derived from an EMBL/GenBank/DDBJ whole genome shotgun (WGS) entry which is preliminary data.</text>
</comment>
<evidence type="ECO:0000256" key="2">
    <source>
        <dbReference type="ARBA" id="ARBA00022692"/>
    </source>
</evidence>
<evidence type="ECO:0000256" key="3">
    <source>
        <dbReference type="ARBA" id="ARBA00022989"/>
    </source>
</evidence>
<dbReference type="STRING" id="1849047.A0A3D8RFY7"/>
<feature type="transmembrane region" description="Helical" evidence="5">
    <location>
        <begin position="220"/>
        <end position="236"/>
    </location>
</feature>
<accession>A0A3D8RFY7</accession>
<organism evidence="8 9">
    <name type="scientific">Coleophoma cylindrospora</name>
    <dbReference type="NCBI Taxonomy" id="1849047"/>
    <lineage>
        <taxon>Eukaryota</taxon>
        <taxon>Fungi</taxon>
        <taxon>Dikarya</taxon>
        <taxon>Ascomycota</taxon>
        <taxon>Pezizomycotina</taxon>
        <taxon>Leotiomycetes</taxon>
        <taxon>Helotiales</taxon>
        <taxon>Dermateaceae</taxon>
        <taxon>Coleophoma</taxon>
    </lineage>
</organism>
<dbReference type="PANTHER" id="PTHR12308">
    <property type="entry name" value="ANOCTAMIN"/>
    <property type="match status" value="1"/>
</dbReference>
<feature type="transmembrane region" description="Helical" evidence="5">
    <location>
        <begin position="443"/>
        <end position="464"/>
    </location>
</feature>
<dbReference type="EMBL" id="PDLM01000007">
    <property type="protein sequence ID" value="RDW72870.1"/>
    <property type="molecule type" value="Genomic_DNA"/>
</dbReference>
<feature type="transmembrane region" description="Helical" evidence="5">
    <location>
        <begin position="293"/>
        <end position="316"/>
    </location>
</feature>
<dbReference type="InterPro" id="IPR049452">
    <property type="entry name" value="Anoctamin_TM"/>
</dbReference>
<dbReference type="PANTHER" id="PTHR12308:SF73">
    <property type="entry name" value="ANOCTAMIN"/>
    <property type="match status" value="1"/>
</dbReference>
<feature type="transmembrane region" description="Helical" evidence="5">
    <location>
        <begin position="328"/>
        <end position="344"/>
    </location>
</feature>
<gene>
    <name evidence="8" type="ORF">BP6252_06777</name>
</gene>